<dbReference type="Gene3D" id="3.90.79.20">
    <property type="match status" value="1"/>
</dbReference>
<dbReference type="PATRIC" id="fig|1590043.3.peg.2363"/>
<evidence type="ECO:0000256" key="3">
    <source>
        <dbReference type="ARBA" id="ARBA00022723"/>
    </source>
</evidence>
<evidence type="ECO:0000256" key="1">
    <source>
        <dbReference type="ARBA" id="ARBA00001946"/>
    </source>
</evidence>
<feature type="domain" description="Nudix hydrolase" evidence="7">
    <location>
        <begin position="144"/>
        <end position="269"/>
    </location>
</feature>
<evidence type="ECO:0000256" key="6">
    <source>
        <dbReference type="ARBA" id="ARBA00023027"/>
    </source>
</evidence>
<keyword evidence="5" id="KW-0460">Magnesium</keyword>
<dbReference type="Gene3D" id="3.90.79.10">
    <property type="entry name" value="Nucleoside Triphosphate Pyrophosphohydrolase"/>
    <property type="match status" value="1"/>
</dbReference>
<reference evidence="8" key="1">
    <citation type="submission" date="2015-09" db="EMBL/GenBank/DDBJ databases">
        <title>Draft Genome Sequences of Two Novel Amoeba-resistant Intranuclear Bacteria, Candidatus Berkiella cookevillensis and Candidatus Berkiella aquae.</title>
        <authorList>
            <person name="Mehari Y.T."/>
            <person name="Arivett B.A."/>
            <person name="Farone A.L."/>
            <person name="Gunderson J.H."/>
            <person name="Farone M.B."/>
        </authorList>
    </citation>
    <scope>NUCLEOTIDE SEQUENCE [LARGE SCALE GENOMIC DNA]</scope>
    <source>
        <strain evidence="8">HT99</strain>
    </source>
</reference>
<dbReference type="RefSeq" id="WP_075066936.1">
    <property type="nucleotide sequence ID" value="NZ_LKAJ02000001.1"/>
</dbReference>
<dbReference type="AlphaFoldDB" id="A0A0Q9YVB0"/>
<dbReference type="EMBL" id="LKAJ01000010">
    <property type="protein sequence ID" value="KRG20583.1"/>
    <property type="molecule type" value="Genomic_DNA"/>
</dbReference>
<dbReference type="NCBIfam" id="NF001299">
    <property type="entry name" value="PRK00241.1"/>
    <property type="match status" value="1"/>
</dbReference>
<reference evidence="9" key="3">
    <citation type="submission" date="2021-06" db="EMBL/GenBank/DDBJ databases">
        <title>Genomic Description and Analysis of Intracellular Bacteria, Candidatus Berkiella cookevillensis and Candidatus Berkiella aquae.</title>
        <authorList>
            <person name="Kidane D.T."/>
            <person name="Mehari Y.T."/>
            <person name="Rice F.C."/>
            <person name="Arivett B.A."/>
            <person name="Farone A.L."/>
            <person name="Berk S.G."/>
            <person name="Farone M.B."/>
        </authorList>
    </citation>
    <scope>NUCLEOTIDE SEQUENCE</scope>
    <source>
        <strain evidence="9">HT99</strain>
    </source>
</reference>
<dbReference type="InterPro" id="IPR000086">
    <property type="entry name" value="NUDIX_hydrolase_dom"/>
</dbReference>
<keyword evidence="6" id="KW-0520">NAD</keyword>
<dbReference type="InterPro" id="IPR020084">
    <property type="entry name" value="NUDIX_hydrolase_CS"/>
</dbReference>
<protein>
    <recommendedName>
        <fullName evidence="2">NAD(+) diphosphatase</fullName>
        <ecNumber evidence="2">3.6.1.22</ecNumber>
    </recommendedName>
</protein>
<evidence type="ECO:0000313" key="9">
    <source>
        <dbReference type="EMBL" id="MCS5710191.1"/>
    </source>
</evidence>
<dbReference type="EC" id="3.6.1.22" evidence="2"/>
<dbReference type="STRING" id="295108.HT99x_02315"/>
<gene>
    <name evidence="8" type="primary">nudC</name>
    <name evidence="9" type="ORF">HT99x_001985</name>
    <name evidence="8" type="ORF">HT99x_02315</name>
</gene>
<dbReference type="SUPFAM" id="SSF55811">
    <property type="entry name" value="Nudix"/>
    <property type="match status" value="1"/>
</dbReference>
<dbReference type="PROSITE" id="PS51462">
    <property type="entry name" value="NUDIX"/>
    <property type="match status" value="1"/>
</dbReference>
<dbReference type="InterPro" id="IPR015797">
    <property type="entry name" value="NUDIX_hydrolase-like_dom_sf"/>
</dbReference>
<comment type="cofactor">
    <cofactor evidence="1">
        <name>Mg(2+)</name>
        <dbReference type="ChEBI" id="CHEBI:18420"/>
    </cofactor>
</comment>
<dbReference type="OrthoDB" id="9791656at2"/>
<sequence length="272" mass="30614">MSLIDNQDELKELLLQGEQPAFFFTEQGIITELKSSNALFPLLQTAEKLQFKIETAHHDREILVVKGSSVLDETVLHSMGYTLCPVRVFLNQSVNEIQAKILRAYHWLNWDSHTRFCGRCGLPLIGAFNVLEKRCNQCDLTLFPKASPAVMVLLHRGDELLLARSPHFQPGVYSAIAGFVEIGESAEEAAKREVNEELGLTITGLQYFASQTWPFPDSFMMAFTSEAPEGDLVIDTSELEDARWFSINDLPNLPSQASISRKLIESLIKRSR</sequence>
<evidence type="ECO:0000256" key="5">
    <source>
        <dbReference type="ARBA" id="ARBA00022842"/>
    </source>
</evidence>
<dbReference type="GO" id="GO:0046872">
    <property type="term" value="F:metal ion binding"/>
    <property type="evidence" value="ECO:0007669"/>
    <property type="project" value="UniProtKB-KW"/>
</dbReference>
<evidence type="ECO:0000256" key="4">
    <source>
        <dbReference type="ARBA" id="ARBA00022801"/>
    </source>
</evidence>
<dbReference type="GO" id="GO:0016787">
    <property type="term" value="F:hydrolase activity"/>
    <property type="evidence" value="ECO:0007669"/>
    <property type="project" value="UniProtKB-KW"/>
</dbReference>
<dbReference type="PANTHER" id="PTHR11383:SF3">
    <property type="entry name" value="NAD(P)H PYROPHOSPHATASE NUDT13, MITOCHONDRIAL"/>
    <property type="match status" value="1"/>
</dbReference>
<dbReference type="PROSITE" id="PS00893">
    <property type="entry name" value="NUDIX_BOX"/>
    <property type="match status" value="1"/>
</dbReference>
<dbReference type="InterPro" id="IPR049734">
    <property type="entry name" value="NudC-like_C"/>
</dbReference>
<dbReference type="Pfam" id="PF00293">
    <property type="entry name" value="NUDIX"/>
    <property type="match status" value="1"/>
</dbReference>
<dbReference type="PANTHER" id="PTHR11383">
    <property type="entry name" value="NUCLEOSIDE DIPHOSPHATE-LINKED MOIETY X MOTIF 13"/>
    <property type="match status" value="1"/>
</dbReference>
<keyword evidence="4 8" id="KW-0378">Hydrolase</keyword>
<evidence type="ECO:0000313" key="10">
    <source>
        <dbReference type="Proteomes" id="UP000051497"/>
    </source>
</evidence>
<comment type="caution">
    <text evidence="8">The sequence shown here is derived from an EMBL/GenBank/DDBJ whole genome shotgun (WGS) entry which is preliminary data.</text>
</comment>
<dbReference type="EMBL" id="LKAJ02000001">
    <property type="protein sequence ID" value="MCS5710191.1"/>
    <property type="molecule type" value="Genomic_DNA"/>
</dbReference>
<evidence type="ECO:0000256" key="2">
    <source>
        <dbReference type="ARBA" id="ARBA00012381"/>
    </source>
</evidence>
<proteinExistence type="predicted"/>
<keyword evidence="3" id="KW-0479">Metal-binding</keyword>
<accession>A0A0Q9YVB0</accession>
<evidence type="ECO:0000259" key="7">
    <source>
        <dbReference type="PROSITE" id="PS51462"/>
    </source>
</evidence>
<name>A0A0Q9YVB0_9GAMM</name>
<reference evidence="9" key="2">
    <citation type="journal article" date="2016" name="Genome Announc.">
        <title>Draft Genome Sequences of Two Novel Amoeba-Resistant Intranuclear Bacteria, 'Candidatus Berkiella cookevillensis' and 'Candidatus Berkiella aquae'.</title>
        <authorList>
            <person name="Mehari Y.T."/>
            <person name="Arivett B.A."/>
            <person name="Farone A.L."/>
            <person name="Gunderson J.H."/>
            <person name="Farone M.B."/>
        </authorList>
    </citation>
    <scope>NUCLEOTIDE SEQUENCE</scope>
    <source>
        <strain evidence="9">HT99</strain>
    </source>
</reference>
<keyword evidence="10" id="KW-1185">Reference proteome</keyword>
<dbReference type="Proteomes" id="UP000051497">
    <property type="component" value="Unassembled WGS sequence"/>
</dbReference>
<dbReference type="CDD" id="cd03429">
    <property type="entry name" value="NUDIX_NADH_pyrophosphatase_Nudt13"/>
    <property type="match status" value="1"/>
</dbReference>
<evidence type="ECO:0000313" key="8">
    <source>
        <dbReference type="EMBL" id="KRG20583.1"/>
    </source>
</evidence>
<organism evidence="8">
    <name type="scientific">Candidatus Berkiella aquae</name>
    <dbReference type="NCBI Taxonomy" id="295108"/>
    <lineage>
        <taxon>Bacteria</taxon>
        <taxon>Pseudomonadati</taxon>
        <taxon>Pseudomonadota</taxon>
        <taxon>Gammaproteobacteria</taxon>
        <taxon>Candidatus Berkiellales</taxon>
        <taxon>Candidatus Berkiellaceae</taxon>
        <taxon>Candidatus Berkiella</taxon>
    </lineage>
</organism>